<dbReference type="Proteomes" id="UP000029224">
    <property type="component" value="Unassembled WGS sequence"/>
</dbReference>
<keyword evidence="4" id="KW-1185">Reference proteome</keyword>
<dbReference type="GO" id="GO:0015772">
    <property type="term" value="P:oligosaccharide transport"/>
    <property type="evidence" value="ECO:0007669"/>
    <property type="project" value="TreeGrafter"/>
</dbReference>
<protein>
    <submittedName>
        <fullName evidence="3">N-acetylneuraminic acid outer membrane channel protein NanC</fullName>
    </submittedName>
</protein>
<dbReference type="InterPro" id="IPR053713">
    <property type="entry name" value="Bact_OM_Channel_sf"/>
</dbReference>
<dbReference type="Pfam" id="PF06178">
    <property type="entry name" value="KdgM"/>
    <property type="match status" value="1"/>
</dbReference>
<dbReference type="OrthoDB" id="5817226at2"/>
<dbReference type="Gene3D" id="2.40.160.40">
    <property type="entry name" value="monomeric porin ompg"/>
    <property type="match status" value="1"/>
</dbReference>
<dbReference type="GO" id="GO:0015288">
    <property type="term" value="F:porin activity"/>
    <property type="evidence" value="ECO:0007669"/>
    <property type="project" value="TreeGrafter"/>
</dbReference>
<dbReference type="AlphaFoldDB" id="A0A090T151"/>
<proteinExistence type="predicted"/>
<dbReference type="PANTHER" id="PTHR38105:SF5">
    <property type="entry name" value="OUTER MEMBRANE PROTEIN"/>
    <property type="match status" value="1"/>
</dbReference>
<accession>A0A090T151</accession>
<gene>
    <name evidence="3" type="ORF">JCM19240_2436</name>
</gene>
<sequence length="243" mass="27721">MNNLSKVTIAVTTLLATTAVSAASFNVRHEYKNETKQHSSRVKLADNIGNFLVDIEAKFKGQNGKFMEDLQINGWELGLNYRHVLNDNWTLTYGMPIEARSAGMTYKPQLRATYQVDSIDGLSLSARYRYDIKHTNGSTSYVDDNDDGNFEPVVNPSKDERRHRVTANINYALDDWRFGFEGNYYKAEGYNLYNNKDTNYELNATVAKRMGQWTPSVEFGDVNVSSTSDKRELRSRIGLTYSF</sequence>
<reference evidence="3 4" key="2">
    <citation type="submission" date="2014-09" db="EMBL/GenBank/DDBJ databases">
        <authorList>
            <consortium name="NBRP consortium"/>
            <person name="Sawabe T."/>
            <person name="Meirelles P."/>
            <person name="Nakanishi M."/>
            <person name="Sayaka M."/>
            <person name="Hattori M."/>
            <person name="Ohkuma M."/>
        </authorList>
    </citation>
    <scope>NUCLEOTIDE SEQUENCE [LARGE SCALE GENOMIC DNA]</scope>
    <source>
        <strain evidence="3 4">JCM 19240</strain>
    </source>
</reference>
<organism evidence="3 4">
    <name type="scientific">Vibrio maritimus</name>
    <dbReference type="NCBI Taxonomy" id="990268"/>
    <lineage>
        <taxon>Bacteria</taxon>
        <taxon>Pseudomonadati</taxon>
        <taxon>Pseudomonadota</taxon>
        <taxon>Gammaproteobacteria</taxon>
        <taxon>Vibrionales</taxon>
        <taxon>Vibrionaceae</taxon>
        <taxon>Vibrio</taxon>
    </lineage>
</organism>
<evidence type="ECO:0000313" key="3">
    <source>
        <dbReference type="EMBL" id="GAL33740.1"/>
    </source>
</evidence>
<reference evidence="3 4" key="1">
    <citation type="submission" date="2014-09" db="EMBL/GenBank/DDBJ databases">
        <title>Vibrio maritimus JCM 19240. (C210) whole genome shotgun sequence.</title>
        <authorList>
            <person name="Sawabe T."/>
            <person name="Meirelles P."/>
            <person name="Nakanishi M."/>
            <person name="Sayaka M."/>
            <person name="Hattori M."/>
            <person name="Ohkuma M."/>
        </authorList>
    </citation>
    <scope>NUCLEOTIDE SEQUENCE [LARGE SCALE GENOMIC DNA]</scope>
    <source>
        <strain evidence="3 4">JCM 19240</strain>
    </source>
</reference>
<keyword evidence="1 2" id="KW-0732">Signal</keyword>
<name>A0A090T151_9VIBR</name>
<dbReference type="SUPFAM" id="SSF56935">
    <property type="entry name" value="Porins"/>
    <property type="match status" value="1"/>
</dbReference>
<evidence type="ECO:0000256" key="2">
    <source>
        <dbReference type="SAM" id="SignalP"/>
    </source>
</evidence>
<feature type="signal peptide" evidence="2">
    <location>
        <begin position="1"/>
        <end position="22"/>
    </location>
</feature>
<dbReference type="EMBL" id="BBMT01000003">
    <property type="protein sequence ID" value="GAL33740.1"/>
    <property type="molecule type" value="Genomic_DNA"/>
</dbReference>
<dbReference type="GO" id="GO:0009279">
    <property type="term" value="C:cell outer membrane"/>
    <property type="evidence" value="ECO:0007669"/>
    <property type="project" value="TreeGrafter"/>
</dbReference>
<evidence type="ECO:0000313" key="4">
    <source>
        <dbReference type="Proteomes" id="UP000029224"/>
    </source>
</evidence>
<evidence type="ECO:0000256" key="1">
    <source>
        <dbReference type="ARBA" id="ARBA00022729"/>
    </source>
</evidence>
<feature type="chain" id="PRO_5001863744" evidence="2">
    <location>
        <begin position="23"/>
        <end position="243"/>
    </location>
</feature>
<dbReference type="PANTHER" id="PTHR38105">
    <property type="entry name" value="OUTER MEMBRANE PROTEIN-RELATED-RELATED"/>
    <property type="match status" value="1"/>
</dbReference>
<dbReference type="InterPro" id="IPR009331">
    <property type="entry name" value="Oligogalacturonate-sp_porin"/>
</dbReference>
<comment type="caution">
    <text evidence="3">The sequence shown here is derived from an EMBL/GenBank/DDBJ whole genome shotgun (WGS) entry which is preliminary data.</text>
</comment>